<dbReference type="NCBIfam" id="TIGR00350">
    <property type="entry name" value="lytR_cpsA_psr"/>
    <property type="match status" value="1"/>
</dbReference>
<dbReference type="Gene3D" id="3.40.630.190">
    <property type="entry name" value="LCP protein"/>
    <property type="match status" value="1"/>
</dbReference>
<comment type="caution">
    <text evidence="5">The sequence shown here is derived from an EMBL/GenBank/DDBJ whole genome shotgun (WGS) entry which is preliminary data.</text>
</comment>
<reference evidence="6" key="1">
    <citation type="journal article" date="2019" name="Int. J. Syst. Evol. Microbiol.">
        <title>The Global Catalogue of Microorganisms (GCM) 10K type strain sequencing project: providing services to taxonomists for standard genome sequencing and annotation.</title>
        <authorList>
            <consortium name="The Broad Institute Genomics Platform"/>
            <consortium name="The Broad Institute Genome Sequencing Center for Infectious Disease"/>
            <person name="Wu L."/>
            <person name="Ma J."/>
        </authorList>
    </citation>
    <scope>NUCLEOTIDE SEQUENCE [LARGE SCALE GENOMIC DNA]</scope>
    <source>
        <strain evidence="6">CCM 8950</strain>
    </source>
</reference>
<dbReference type="Pfam" id="PF03816">
    <property type="entry name" value="LytR_cpsA_psr"/>
    <property type="match status" value="1"/>
</dbReference>
<comment type="similarity">
    <text evidence="1">Belongs to the LytR/CpsA/Psr (LCP) family.</text>
</comment>
<feature type="domain" description="Cell envelope-related transcriptional attenuator" evidence="4">
    <location>
        <begin position="107"/>
        <end position="250"/>
    </location>
</feature>
<protein>
    <submittedName>
        <fullName evidence="5">LCP family protein</fullName>
    </submittedName>
</protein>
<feature type="transmembrane region" description="Helical" evidence="3">
    <location>
        <begin position="33"/>
        <end position="53"/>
    </location>
</feature>
<evidence type="ECO:0000313" key="5">
    <source>
        <dbReference type="EMBL" id="MFC6253100.1"/>
    </source>
</evidence>
<keyword evidence="3" id="KW-0472">Membrane</keyword>
<sequence length="362" mass="39900">MASNNFDPNQNNNQQNRRSDYSHFKTHKKHRGLLWSILIVILILLTGGIAYGYHAYNDAKKTFNTTFQAGQTNKLRNVDDVIKNGKSFSILLMGTDTGALGRNDVGRTDTMIVATINPKKETAYLTSIPRDTRVQVKGDTQPYDKINAAYTIGGAAGSVSTVEKLLDIPIDFYAIVNMGGLEKMVNAVGGVDVVPPMTFHYGNANVVKGKKIHLNGKEALDYSRMREEDPLGDYGRQKRQRQVLQKLVVKGVGITSIPRYKQILTSLNGNMKTDMTFNDMLAIRTKYGNASHHIKSQTLQGQDAMIDGISYQVAPLSELQKVSNNIRRTLNLNDSTKLTSSSTDTGDDSQYTSTSSTSGSGY</sequence>
<accession>A0ABW1T6G6</accession>
<evidence type="ECO:0000256" key="3">
    <source>
        <dbReference type="SAM" id="Phobius"/>
    </source>
</evidence>
<dbReference type="PANTHER" id="PTHR33392">
    <property type="entry name" value="POLYISOPRENYL-TEICHOIC ACID--PEPTIDOGLYCAN TEICHOIC ACID TRANSFERASE TAGU"/>
    <property type="match status" value="1"/>
</dbReference>
<gene>
    <name evidence="5" type="ORF">ACFP1H_00535</name>
</gene>
<keyword evidence="3" id="KW-0812">Transmembrane</keyword>
<dbReference type="RefSeq" id="WP_137631561.1">
    <property type="nucleotide sequence ID" value="NZ_BJDO01000042.1"/>
</dbReference>
<organism evidence="5 6">
    <name type="scientific">Secundilactobacillus hailunensis</name>
    <dbReference type="NCBI Taxonomy" id="2559923"/>
    <lineage>
        <taxon>Bacteria</taxon>
        <taxon>Bacillati</taxon>
        <taxon>Bacillota</taxon>
        <taxon>Bacilli</taxon>
        <taxon>Lactobacillales</taxon>
        <taxon>Lactobacillaceae</taxon>
        <taxon>Secundilactobacillus</taxon>
    </lineage>
</organism>
<evidence type="ECO:0000259" key="4">
    <source>
        <dbReference type="Pfam" id="PF03816"/>
    </source>
</evidence>
<keyword evidence="3" id="KW-1133">Transmembrane helix</keyword>
<evidence type="ECO:0000256" key="1">
    <source>
        <dbReference type="ARBA" id="ARBA00006068"/>
    </source>
</evidence>
<feature type="region of interest" description="Disordered" evidence="2">
    <location>
        <begin position="336"/>
        <end position="362"/>
    </location>
</feature>
<keyword evidence="6" id="KW-1185">Reference proteome</keyword>
<dbReference type="InterPro" id="IPR004474">
    <property type="entry name" value="LytR_CpsA_psr"/>
</dbReference>
<evidence type="ECO:0000256" key="2">
    <source>
        <dbReference type="SAM" id="MobiDB-lite"/>
    </source>
</evidence>
<proteinExistence type="inferred from homology"/>
<evidence type="ECO:0000313" key="6">
    <source>
        <dbReference type="Proteomes" id="UP001596190"/>
    </source>
</evidence>
<name>A0ABW1T6G6_9LACO</name>
<dbReference type="PANTHER" id="PTHR33392:SF6">
    <property type="entry name" value="POLYISOPRENYL-TEICHOIC ACID--PEPTIDOGLYCAN TEICHOIC ACID TRANSFERASE TAGU"/>
    <property type="match status" value="1"/>
</dbReference>
<dbReference type="InterPro" id="IPR050922">
    <property type="entry name" value="LytR/CpsA/Psr_CW_biosynth"/>
</dbReference>
<dbReference type="Proteomes" id="UP001596190">
    <property type="component" value="Unassembled WGS sequence"/>
</dbReference>
<dbReference type="EMBL" id="JBHSSA010000007">
    <property type="protein sequence ID" value="MFC6253100.1"/>
    <property type="molecule type" value="Genomic_DNA"/>
</dbReference>